<evidence type="ECO:0000256" key="6">
    <source>
        <dbReference type="RuleBase" id="RU004057"/>
    </source>
</evidence>
<reference evidence="9 10" key="1">
    <citation type="submission" date="2024-09" db="EMBL/GenBank/DDBJ databases">
        <authorList>
            <person name="Sun Q."/>
            <person name="Mori K."/>
        </authorList>
    </citation>
    <scope>NUCLEOTIDE SEQUENCE [LARGE SCALE GENOMIC DNA]</scope>
    <source>
        <strain evidence="9 10">ATCC 51285</strain>
    </source>
</reference>
<protein>
    <submittedName>
        <fullName evidence="9">MotA/TolQ/ExbB proton channel family protein</fullName>
    </submittedName>
</protein>
<keyword evidence="4 7" id="KW-1133">Transmembrane helix</keyword>
<comment type="caution">
    <text evidence="9">The sequence shown here is derived from an EMBL/GenBank/DDBJ whole genome shotgun (WGS) entry which is preliminary data.</text>
</comment>
<evidence type="ECO:0000256" key="5">
    <source>
        <dbReference type="ARBA" id="ARBA00023136"/>
    </source>
</evidence>
<dbReference type="RefSeq" id="WP_370328868.1">
    <property type="nucleotide sequence ID" value="NZ_JBHLZN010000001.1"/>
</dbReference>
<organism evidence="9 10">
    <name type="scientific">Balneatrix alpica</name>
    <dbReference type="NCBI Taxonomy" id="75684"/>
    <lineage>
        <taxon>Bacteria</taxon>
        <taxon>Pseudomonadati</taxon>
        <taxon>Pseudomonadota</taxon>
        <taxon>Gammaproteobacteria</taxon>
        <taxon>Oceanospirillales</taxon>
        <taxon>Balneatrichaceae</taxon>
        <taxon>Balneatrix</taxon>
    </lineage>
</organism>
<evidence type="ECO:0000256" key="7">
    <source>
        <dbReference type="SAM" id="Phobius"/>
    </source>
</evidence>
<evidence type="ECO:0000313" key="10">
    <source>
        <dbReference type="Proteomes" id="UP001589628"/>
    </source>
</evidence>
<keyword evidence="2" id="KW-1003">Cell membrane</keyword>
<dbReference type="PANTHER" id="PTHR30625">
    <property type="entry name" value="PROTEIN TOLQ"/>
    <property type="match status" value="1"/>
</dbReference>
<feature type="transmembrane region" description="Helical" evidence="7">
    <location>
        <begin position="102"/>
        <end position="122"/>
    </location>
</feature>
<accession>A0ABV5Z8M1</accession>
<gene>
    <name evidence="9" type="ORF">ACFFLH_04145</name>
</gene>
<dbReference type="Proteomes" id="UP001589628">
    <property type="component" value="Unassembled WGS sequence"/>
</dbReference>
<keyword evidence="10" id="KW-1185">Reference proteome</keyword>
<dbReference type="InterPro" id="IPR050790">
    <property type="entry name" value="ExbB/TolQ_transport"/>
</dbReference>
<comment type="subcellular location">
    <subcellularLocation>
        <location evidence="1">Cell membrane</location>
        <topology evidence="1">Multi-pass membrane protein</topology>
    </subcellularLocation>
    <subcellularLocation>
        <location evidence="6">Membrane</location>
        <topology evidence="6">Multi-pass membrane protein</topology>
    </subcellularLocation>
</comment>
<feature type="transmembrane region" description="Helical" evidence="7">
    <location>
        <begin position="134"/>
        <end position="159"/>
    </location>
</feature>
<evidence type="ECO:0000259" key="8">
    <source>
        <dbReference type="Pfam" id="PF01618"/>
    </source>
</evidence>
<feature type="domain" description="MotA/TolQ/ExbB proton channel" evidence="8">
    <location>
        <begin position="57"/>
        <end position="176"/>
    </location>
</feature>
<evidence type="ECO:0000256" key="4">
    <source>
        <dbReference type="ARBA" id="ARBA00022989"/>
    </source>
</evidence>
<dbReference type="InterPro" id="IPR002898">
    <property type="entry name" value="MotA_ExbB_proton_chnl"/>
</dbReference>
<keyword evidence="6" id="KW-0813">Transport</keyword>
<evidence type="ECO:0000313" key="9">
    <source>
        <dbReference type="EMBL" id="MFB9885595.1"/>
    </source>
</evidence>
<keyword evidence="5 7" id="KW-0472">Membrane</keyword>
<dbReference type="Pfam" id="PF01618">
    <property type="entry name" value="MotA_ExbB"/>
    <property type="match status" value="1"/>
</dbReference>
<keyword evidence="6" id="KW-0653">Protein transport</keyword>
<dbReference type="PANTHER" id="PTHR30625:SF11">
    <property type="entry name" value="MOTA_TOLQ_EXBB PROTON CHANNEL DOMAIN-CONTAINING PROTEIN"/>
    <property type="match status" value="1"/>
</dbReference>
<dbReference type="EMBL" id="JBHLZN010000001">
    <property type="protein sequence ID" value="MFB9885595.1"/>
    <property type="molecule type" value="Genomic_DNA"/>
</dbReference>
<comment type="similarity">
    <text evidence="6">Belongs to the exbB/tolQ family.</text>
</comment>
<evidence type="ECO:0000256" key="1">
    <source>
        <dbReference type="ARBA" id="ARBA00004651"/>
    </source>
</evidence>
<sequence>MVPLLLCSVVALAICLERLWTLRTRRVTPPELLPQLWQAIKDNRLDQSMLSQVRQGSPLGAIMAAGLLNARHGREIMKESIEEAASSVVHELERYLNTLGSIAAIAPLLGLLGTVLGMITVFTEITQVGTGNTAALAGGIAEALITTAAGLVIAIPAVFMHRLLQRKVDTLVVDMEAQAVKLVEILHGDRESELSPRQSVLL</sequence>
<evidence type="ECO:0000256" key="3">
    <source>
        <dbReference type="ARBA" id="ARBA00022692"/>
    </source>
</evidence>
<keyword evidence="3 7" id="KW-0812">Transmembrane</keyword>
<evidence type="ECO:0000256" key="2">
    <source>
        <dbReference type="ARBA" id="ARBA00022475"/>
    </source>
</evidence>
<name>A0ABV5Z8M1_9GAMM</name>
<proteinExistence type="inferred from homology"/>